<evidence type="ECO:0000256" key="1">
    <source>
        <dbReference type="SAM" id="MobiDB-lite"/>
    </source>
</evidence>
<reference evidence="2" key="1">
    <citation type="journal article" date="2020" name="Nature">
        <title>Giant virus diversity and host interactions through global metagenomics.</title>
        <authorList>
            <person name="Schulz F."/>
            <person name="Roux S."/>
            <person name="Paez-Espino D."/>
            <person name="Jungbluth S."/>
            <person name="Walsh D.A."/>
            <person name="Denef V.J."/>
            <person name="McMahon K.D."/>
            <person name="Konstantinidis K.T."/>
            <person name="Eloe-Fadrosh E.A."/>
            <person name="Kyrpides N.C."/>
            <person name="Woyke T."/>
        </authorList>
    </citation>
    <scope>NUCLEOTIDE SEQUENCE</scope>
    <source>
        <strain evidence="2">GVMAG-M-3300023174-189</strain>
    </source>
</reference>
<accession>A0A6C0DJD8</accession>
<dbReference type="AlphaFoldDB" id="A0A6C0DJD8"/>
<sequence>MEAWNKNSNLRESHNCFSYAMNAIDNKLIKECKEAEDCNTSFHQPGYASGYGHFPDKHDKGCNDMVSRLWGDNPDVIPIEFEQRCPGKTSKIALIVDPKRDYHFLRQDSDGMWSHKPGAMEVTTKDASGRPILRPDRAFFIYTNHKDPLRYTKFCGYHCVPRGKPLYLRADARQDGGQIWPNSLDGSSVSRRSTRYRQTRRKSRGVSRRSRR</sequence>
<organism evidence="2">
    <name type="scientific">viral metagenome</name>
    <dbReference type="NCBI Taxonomy" id="1070528"/>
    <lineage>
        <taxon>unclassified sequences</taxon>
        <taxon>metagenomes</taxon>
        <taxon>organismal metagenomes</taxon>
    </lineage>
</organism>
<feature type="region of interest" description="Disordered" evidence="1">
    <location>
        <begin position="179"/>
        <end position="212"/>
    </location>
</feature>
<feature type="compositionally biased region" description="Basic residues" evidence="1">
    <location>
        <begin position="192"/>
        <end position="212"/>
    </location>
</feature>
<protein>
    <submittedName>
        <fullName evidence="2">Uncharacterized protein</fullName>
    </submittedName>
</protein>
<proteinExistence type="predicted"/>
<dbReference type="EMBL" id="MN739626">
    <property type="protein sequence ID" value="QHT16472.1"/>
    <property type="molecule type" value="Genomic_DNA"/>
</dbReference>
<name>A0A6C0DJD8_9ZZZZ</name>
<evidence type="ECO:0000313" key="2">
    <source>
        <dbReference type="EMBL" id="QHT16472.1"/>
    </source>
</evidence>